<dbReference type="Proteomes" id="UP000827284">
    <property type="component" value="Unassembled WGS sequence"/>
</dbReference>
<organism evidence="22 23">
    <name type="scientific">Entomortierella parvispora</name>
    <dbReference type="NCBI Taxonomy" id="205924"/>
    <lineage>
        <taxon>Eukaryota</taxon>
        <taxon>Fungi</taxon>
        <taxon>Fungi incertae sedis</taxon>
        <taxon>Mucoromycota</taxon>
        <taxon>Mortierellomycotina</taxon>
        <taxon>Mortierellomycetes</taxon>
        <taxon>Mortierellales</taxon>
        <taxon>Mortierellaceae</taxon>
        <taxon>Entomortierella</taxon>
    </lineage>
</organism>
<sequence>MDLVPYIFHEQQEGNLCAQHCLNALLQGPYFTAIDLAELASQLDQQEQDALGNTGVGSREVKSQNMDDSGFFSVQVLSHALSIWNVQIIPWGAKEVSDAKSQPEREAAFICNLEQHWYTLRRFGPSTQRWYDLNSLHPRPQPMSAIYLSMTLSQLEQEGYSIFVVRPLKKEEESAASDSKQVAEETSKPSPTPSKIAASVPNKPEPEPTTSPVVPIAGQSTFLTERQEMERIRRKRLEDREKAAQAQQTTTETPASPGSTLAGTGTTTATLSDNSSSTQKRTRIDYLGDEVDQESRELNNNTMVLTKPFLPRCEVDDMAARMPIEDKKQKSSSSADTFGGAGYRLGGSPPSPPATESRLTGMDAPLPAEFMVTDQGEYVDQNDEDIERIMMEQAIAMSLLPDQSQQ</sequence>
<dbReference type="Gene3D" id="3.90.70.40">
    <property type="match status" value="1"/>
</dbReference>
<feature type="active site" description="Nucleophile" evidence="18">
    <location>
        <position position="17"/>
    </location>
</feature>
<dbReference type="InterPro" id="IPR006155">
    <property type="entry name" value="Josephin"/>
</dbReference>
<dbReference type="FunFam" id="1.10.287.10:FF:000018">
    <property type="entry name" value="Ataxin-3 homolog"/>
    <property type="match status" value="1"/>
</dbReference>
<feature type="domain" description="Josephin" evidence="21">
    <location>
        <begin position="4"/>
        <end position="180"/>
    </location>
</feature>
<dbReference type="SMART" id="SM01246">
    <property type="entry name" value="Josephin"/>
    <property type="match status" value="1"/>
</dbReference>
<feature type="active site" evidence="18 19">
    <location>
        <position position="134"/>
    </location>
</feature>
<feature type="region of interest" description="Disordered" evidence="20">
    <location>
        <begin position="322"/>
        <end position="361"/>
    </location>
</feature>
<evidence type="ECO:0000256" key="4">
    <source>
        <dbReference type="ARBA" id="ARBA00012759"/>
    </source>
</evidence>
<evidence type="ECO:0000256" key="14">
    <source>
        <dbReference type="ARBA" id="ARBA00060106"/>
    </source>
</evidence>
<evidence type="ECO:0000313" key="23">
    <source>
        <dbReference type="Proteomes" id="UP000827284"/>
    </source>
</evidence>
<dbReference type="GO" id="GO:0005634">
    <property type="term" value="C:nucleus"/>
    <property type="evidence" value="ECO:0007669"/>
    <property type="project" value="UniProtKB-SubCell"/>
</dbReference>
<feature type="compositionally biased region" description="Basic and acidic residues" evidence="20">
    <location>
        <begin position="225"/>
        <end position="243"/>
    </location>
</feature>
<dbReference type="Gene3D" id="1.10.287.10">
    <property type="entry name" value="S15/NS1, RNA-binding"/>
    <property type="match status" value="1"/>
</dbReference>
<evidence type="ECO:0000256" key="9">
    <source>
        <dbReference type="ARBA" id="ARBA00022801"/>
    </source>
</evidence>
<dbReference type="GO" id="GO:0004843">
    <property type="term" value="F:cysteine-type deubiquitinase activity"/>
    <property type="evidence" value="ECO:0007669"/>
    <property type="project" value="UniProtKB-EC"/>
</dbReference>
<keyword evidence="7" id="KW-0677">Repeat</keyword>
<gene>
    <name evidence="22" type="ORF">EMPS_06210</name>
</gene>
<dbReference type="Pfam" id="PF02099">
    <property type="entry name" value="Josephin"/>
    <property type="match status" value="1"/>
</dbReference>
<evidence type="ECO:0000256" key="8">
    <source>
        <dbReference type="ARBA" id="ARBA00022786"/>
    </source>
</evidence>
<evidence type="ECO:0000256" key="11">
    <source>
        <dbReference type="ARBA" id="ARBA00023015"/>
    </source>
</evidence>
<evidence type="ECO:0000259" key="21">
    <source>
        <dbReference type="PROSITE" id="PS50957"/>
    </source>
</evidence>
<evidence type="ECO:0000313" key="22">
    <source>
        <dbReference type="EMBL" id="GJJ73852.1"/>
    </source>
</evidence>
<evidence type="ECO:0000256" key="2">
    <source>
        <dbReference type="ARBA" id="ARBA00004123"/>
    </source>
</evidence>
<protein>
    <recommendedName>
        <fullName evidence="16">Ataxin-3 homolog</fullName>
        <ecNumber evidence="4">3.4.19.12</ecNumber>
    </recommendedName>
    <alternativeName>
        <fullName evidence="17">Machado-Joseph disease-like protein</fullName>
    </alternativeName>
</protein>
<dbReference type="InterPro" id="IPR033865">
    <property type="entry name" value="Ataxin-3"/>
</dbReference>
<evidence type="ECO:0000256" key="6">
    <source>
        <dbReference type="ARBA" id="ARBA00022670"/>
    </source>
</evidence>
<comment type="subcellular location">
    <subcellularLocation>
        <location evidence="3">Cytoplasm</location>
    </subcellularLocation>
    <subcellularLocation>
        <location evidence="2">Nucleus</location>
    </subcellularLocation>
</comment>
<dbReference type="EMBL" id="BQFW01000008">
    <property type="protein sequence ID" value="GJJ73852.1"/>
    <property type="molecule type" value="Genomic_DNA"/>
</dbReference>
<feature type="active site" evidence="19">
    <location>
        <position position="116"/>
    </location>
</feature>
<dbReference type="PANTHER" id="PTHR14159">
    <property type="entry name" value="ATAXIN-3-RELATED"/>
    <property type="match status" value="1"/>
</dbReference>
<keyword evidence="9 19" id="KW-0378">Hydrolase</keyword>
<proteinExistence type="predicted"/>
<dbReference type="PANTHER" id="PTHR14159:SF0">
    <property type="entry name" value="ATAXIN-3-RELATED"/>
    <property type="match status" value="1"/>
</dbReference>
<reference evidence="22" key="2">
    <citation type="journal article" date="2022" name="Microbiol. Resour. Announc.">
        <title>Whole-Genome Sequence of Entomortierella parvispora E1425, a Mucoromycotan Fungus Associated with Burkholderiaceae-Related Endosymbiotic Bacteria.</title>
        <authorList>
            <person name="Herlambang A."/>
            <person name="Guo Y."/>
            <person name="Takashima Y."/>
            <person name="Narisawa K."/>
            <person name="Ohta H."/>
            <person name="Nishizawa T."/>
        </authorList>
    </citation>
    <scope>NUCLEOTIDE SEQUENCE</scope>
    <source>
        <strain evidence="22">E1425</strain>
    </source>
</reference>
<comment type="function">
    <text evidence="14">Acts as a chain editing deubiquitinating enzyme that binds and cleaves 'Lys-48'-linked polyubiquitin chains, with a preference for chains containing four or more ubiquitin molecules thereby modulating protein degradation by the ubiquitin-proteasome pathway. Probably by regulating the IGF-1-insulin-like pathway, regulates lifespan. Regulates germline DNA double-strand-break repair and apoptosis in response to DNA damage by recruiting E4 ubiquitin-protein ligase ufd-2 to DNA repair foci. Interacts with key regulators of transcription and represses transcription. Acts as a histone-binding protein that regulates transcription.</text>
</comment>
<keyword evidence="23" id="KW-1185">Reference proteome</keyword>
<evidence type="ECO:0000256" key="19">
    <source>
        <dbReference type="PROSITE-ProRule" id="PRU00331"/>
    </source>
</evidence>
<evidence type="ECO:0000256" key="1">
    <source>
        <dbReference type="ARBA" id="ARBA00000707"/>
    </source>
</evidence>
<evidence type="ECO:0000256" key="13">
    <source>
        <dbReference type="ARBA" id="ARBA00023242"/>
    </source>
</evidence>
<feature type="active site" description="Proton acceptor" evidence="18">
    <location>
        <position position="116"/>
    </location>
</feature>
<keyword evidence="5" id="KW-0963">Cytoplasm</keyword>
<evidence type="ECO:0000256" key="7">
    <source>
        <dbReference type="ARBA" id="ARBA00022737"/>
    </source>
</evidence>
<comment type="subunit">
    <text evidence="15">Forms a complex composed of deubiquitinating enzyme atx-3, adapter ubxn-5 and cdc-48.1. Forms a complex composed of deubiquitinating enzyme atx-3, E4 ubiquitin-protein ligase ufd-2 and cdc-48.1. Interacts (via RRDR motif) with cdc-48.1 (via N-terminus) and cdc-48.2 (via N-terminus); the interaction with cdc-48.1 is not required for atx-3 enzymatic activity. Interacts (via C-terminus) with ubxn-5. May interact with ned-8.</text>
</comment>
<keyword evidence="8" id="KW-0833">Ubl conjugation pathway</keyword>
<evidence type="ECO:0000256" key="12">
    <source>
        <dbReference type="ARBA" id="ARBA00023163"/>
    </source>
</evidence>
<keyword evidence="6" id="KW-0645">Protease</keyword>
<dbReference type="GO" id="GO:0006508">
    <property type="term" value="P:proteolysis"/>
    <property type="evidence" value="ECO:0007669"/>
    <property type="project" value="UniProtKB-KW"/>
</dbReference>
<reference evidence="22" key="1">
    <citation type="submission" date="2021-11" db="EMBL/GenBank/DDBJ databases">
        <authorList>
            <person name="Herlambang A."/>
            <person name="Guo Y."/>
            <person name="Takashima Y."/>
            <person name="Nishizawa T."/>
        </authorList>
    </citation>
    <scope>NUCLEOTIDE SEQUENCE</scope>
    <source>
        <strain evidence="22">E1425</strain>
    </source>
</reference>
<evidence type="ECO:0000256" key="20">
    <source>
        <dbReference type="SAM" id="MobiDB-lite"/>
    </source>
</evidence>
<dbReference type="EC" id="3.4.19.12" evidence="4"/>
<feature type="region of interest" description="Disordered" evidence="20">
    <location>
        <begin position="173"/>
        <end position="282"/>
    </location>
</feature>
<keyword evidence="12" id="KW-0804">Transcription</keyword>
<dbReference type="PROSITE" id="PS50957">
    <property type="entry name" value="JOSEPHIN"/>
    <property type="match status" value="1"/>
</dbReference>
<dbReference type="GO" id="GO:0005737">
    <property type="term" value="C:cytoplasm"/>
    <property type="evidence" value="ECO:0007669"/>
    <property type="project" value="UniProtKB-SubCell"/>
</dbReference>
<keyword evidence="11" id="KW-0805">Transcription regulation</keyword>
<accession>A0A9P3LX91</accession>
<evidence type="ECO:0000256" key="16">
    <source>
        <dbReference type="ARBA" id="ARBA00069055"/>
    </source>
</evidence>
<evidence type="ECO:0000256" key="3">
    <source>
        <dbReference type="ARBA" id="ARBA00004496"/>
    </source>
</evidence>
<feature type="active site" evidence="19">
    <location>
        <position position="17"/>
    </location>
</feature>
<dbReference type="PRINTS" id="PR01233">
    <property type="entry name" value="JOSEPHIN"/>
</dbReference>
<evidence type="ECO:0000256" key="10">
    <source>
        <dbReference type="ARBA" id="ARBA00022807"/>
    </source>
</evidence>
<dbReference type="AlphaFoldDB" id="A0A9P3LX91"/>
<evidence type="ECO:0000256" key="17">
    <source>
        <dbReference type="ARBA" id="ARBA00082365"/>
    </source>
</evidence>
<feature type="compositionally biased region" description="Low complexity" evidence="20">
    <location>
        <begin position="259"/>
        <end position="272"/>
    </location>
</feature>
<keyword evidence="10" id="KW-0788">Thiol protease</keyword>
<keyword evidence="13" id="KW-0539">Nucleus</keyword>
<dbReference type="OrthoDB" id="10063692at2759"/>
<evidence type="ECO:0000256" key="18">
    <source>
        <dbReference type="PIRSR" id="PIRSR633865-1"/>
    </source>
</evidence>
<dbReference type="GO" id="GO:0016579">
    <property type="term" value="P:protein deubiquitination"/>
    <property type="evidence" value="ECO:0007669"/>
    <property type="project" value="InterPro"/>
</dbReference>
<evidence type="ECO:0000256" key="5">
    <source>
        <dbReference type="ARBA" id="ARBA00022490"/>
    </source>
</evidence>
<evidence type="ECO:0000256" key="15">
    <source>
        <dbReference type="ARBA" id="ARBA00063584"/>
    </source>
</evidence>
<comment type="caution">
    <text evidence="22">The sequence shown here is derived from an EMBL/GenBank/DDBJ whole genome shotgun (WGS) entry which is preliminary data.</text>
</comment>
<name>A0A9P3LX91_9FUNG</name>
<comment type="catalytic activity">
    <reaction evidence="1">
        <text>Thiol-dependent hydrolysis of ester, thioester, amide, peptide and isopeptide bonds formed by the C-terminal Gly of ubiquitin (a 76-residue protein attached to proteins as an intracellular targeting signal).</text>
        <dbReference type="EC" id="3.4.19.12"/>
    </reaction>
</comment>